<comment type="caution">
    <text evidence="1">The sequence shown here is derived from an EMBL/GenBank/DDBJ whole genome shotgun (WGS) entry which is preliminary data.</text>
</comment>
<protein>
    <submittedName>
        <fullName evidence="1">Uncharacterized protein</fullName>
    </submittedName>
</protein>
<accession>A0AAV6UZF0</accession>
<proteinExistence type="predicted"/>
<organism evidence="1 2">
    <name type="scientific">Oedothorax gibbosus</name>
    <dbReference type="NCBI Taxonomy" id="931172"/>
    <lineage>
        <taxon>Eukaryota</taxon>
        <taxon>Metazoa</taxon>
        <taxon>Ecdysozoa</taxon>
        <taxon>Arthropoda</taxon>
        <taxon>Chelicerata</taxon>
        <taxon>Arachnida</taxon>
        <taxon>Araneae</taxon>
        <taxon>Araneomorphae</taxon>
        <taxon>Entelegynae</taxon>
        <taxon>Araneoidea</taxon>
        <taxon>Linyphiidae</taxon>
        <taxon>Erigoninae</taxon>
        <taxon>Oedothorax</taxon>
    </lineage>
</organism>
<name>A0AAV6UZF0_9ARAC</name>
<evidence type="ECO:0000313" key="1">
    <source>
        <dbReference type="EMBL" id="KAG8189837.1"/>
    </source>
</evidence>
<evidence type="ECO:0000313" key="2">
    <source>
        <dbReference type="Proteomes" id="UP000827092"/>
    </source>
</evidence>
<sequence length="81" mass="9221">MKRDDQNNALDKTPPCYCGLVWCSANVFHFPRMTPPYKSRTPGVKQETIPRDNLGSGKECESRFFTGKIRAIFISAFFEDG</sequence>
<dbReference type="Proteomes" id="UP000827092">
    <property type="component" value="Unassembled WGS sequence"/>
</dbReference>
<dbReference type="EMBL" id="JAFNEN010000202">
    <property type="protein sequence ID" value="KAG8189837.1"/>
    <property type="molecule type" value="Genomic_DNA"/>
</dbReference>
<dbReference type="AlphaFoldDB" id="A0AAV6UZF0"/>
<keyword evidence="2" id="KW-1185">Reference proteome</keyword>
<reference evidence="1 2" key="1">
    <citation type="journal article" date="2022" name="Nat. Ecol. Evol.">
        <title>A masculinizing supergene underlies an exaggerated male reproductive morph in a spider.</title>
        <authorList>
            <person name="Hendrickx F."/>
            <person name="De Corte Z."/>
            <person name="Sonet G."/>
            <person name="Van Belleghem S.M."/>
            <person name="Kostlbacher S."/>
            <person name="Vangestel C."/>
        </authorList>
    </citation>
    <scope>NUCLEOTIDE SEQUENCE [LARGE SCALE GENOMIC DNA]</scope>
    <source>
        <strain evidence="1">W744_W776</strain>
    </source>
</reference>
<gene>
    <name evidence="1" type="ORF">JTE90_026138</name>
</gene>